<accession>A0A2R6Q8E1</accession>
<dbReference type="Proteomes" id="UP000241394">
    <property type="component" value="Chromosome LG18"/>
</dbReference>
<keyword evidence="3" id="KW-1185">Reference proteome</keyword>
<evidence type="ECO:0000313" key="3">
    <source>
        <dbReference type="Proteomes" id="UP000241394"/>
    </source>
</evidence>
<name>A0A2R6Q8E1_ACTCC</name>
<dbReference type="Gramene" id="PSS04181">
    <property type="protein sequence ID" value="PSS04181"/>
    <property type="gene ID" value="CEY00_Acc20021"/>
</dbReference>
<feature type="region of interest" description="Disordered" evidence="1">
    <location>
        <begin position="82"/>
        <end position="114"/>
    </location>
</feature>
<organism evidence="2 3">
    <name type="scientific">Actinidia chinensis var. chinensis</name>
    <name type="common">Chinese soft-hair kiwi</name>
    <dbReference type="NCBI Taxonomy" id="1590841"/>
    <lineage>
        <taxon>Eukaryota</taxon>
        <taxon>Viridiplantae</taxon>
        <taxon>Streptophyta</taxon>
        <taxon>Embryophyta</taxon>
        <taxon>Tracheophyta</taxon>
        <taxon>Spermatophyta</taxon>
        <taxon>Magnoliopsida</taxon>
        <taxon>eudicotyledons</taxon>
        <taxon>Gunneridae</taxon>
        <taxon>Pentapetalae</taxon>
        <taxon>asterids</taxon>
        <taxon>Ericales</taxon>
        <taxon>Actinidiaceae</taxon>
        <taxon>Actinidia</taxon>
    </lineage>
</organism>
<reference evidence="2 3" key="1">
    <citation type="submission" date="2017-07" db="EMBL/GenBank/DDBJ databases">
        <title>An improved, manually edited Actinidia chinensis var. chinensis (kiwifruit) genome highlights the challenges associated with draft genomes and gene prediction in plants.</title>
        <authorList>
            <person name="Pilkington S."/>
            <person name="Crowhurst R."/>
            <person name="Hilario E."/>
            <person name="Nardozza S."/>
            <person name="Fraser L."/>
            <person name="Peng Y."/>
            <person name="Gunaseelan K."/>
            <person name="Simpson R."/>
            <person name="Tahir J."/>
            <person name="Deroles S."/>
            <person name="Templeton K."/>
            <person name="Luo Z."/>
            <person name="Davy M."/>
            <person name="Cheng C."/>
            <person name="Mcneilage M."/>
            <person name="Scaglione D."/>
            <person name="Liu Y."/>
            <person name="Zhang Q."/>
            <person name="Datson P."/>
            <person name="De Silva N."/>
            <person name="Gardiner S."/>
            <person name="Bassett H."/>
            <person name="Chagne D."/>
            <person name="Mccallum J."/>
            <person name="Dzierzon H."/>
            <person name="Deng C."/>
            <person name="Wang Y.-Y."/>
            <person name="Barron N."/>
            <person name="Manako K."/>
            <person name="Bowen J."/>
            <person name="Foster T."/>
            <person name="Erridge Z."/>
            <person name="Tiffin H."/>
            <person name="Waite C."/>
            <person name="Davies K."/>
            <person name="Grierson E."/>
            <person name="Laing W."/>
            <person name="Kirk R."/>
            <person name="Chen X."/>
            <person name="Wood M."/>
            <person name="Montefiori M."/>
            <person name="Brummell D."/>
            <person name="Schwinn K."/>
            <person name="Catanach A."/>
            <person name="Fullerton C."/>
            <person name="Li D."/>
            <person name="Meiyalaghan S."/>
            <person name="Nieuwenhuizen N."/>
            <person name="Read N."/>
            <person name="Prakash R."/>
            <person name="Hunter D."/>
            <person name="Zhang H."/>
            <person name="Mckenzie M."/>
            <person name="Knabel M."/>
            <person name="Harris A."/>
            <person name="Allan A."/>
            <person name="Chen A."/>
            <person name="Janssen B."/>
            <person name="Plunkett B."/>
            <person name="Dwamena C."/>
            <person name="Voogd C."/>
            <person name="Leif D."/>
            <person name="Lafferty D."/>
            <person name="Souleyre E."/>
            <person name="Varkonyi-Gasic E."/>
            <person name="Gambi F."/>
            <person name="Hanley J."/>
            <person name="Yao J.-L."/>
            <person name="Cheung J."/>
            <person name="David K."/>
            <person name="Warren B."/>
            <person name="Marsh K."/>
            <person name="Snowden K."/>
            <person name="Lin-Wang K."/>
            <person name="Brian L."/>
            <person name="Martinez-Sanchez M."/>
            <person name="Wang M."/>
            <person name="Ileperuma N."/>
            <person name="Macnee N."/>
            <person name="Campin R."/>
            <person name="Mcatee P."/>
            <person name="Drummond R."/>
            <person name="Espley R."/>
            <person name="Ireland H."/>
            <person name="Wu R."/>
            <person name="Atkinson R."/>
            <person name="Karunairetnam S."/>
            <person name="Bulley S."/>
            <person name="Chunkath S."/>
            <person name="Hanley Z."/>
            <person name="Storey R."/>
            <person name="Thrimawithana A."/>
            <person name="Thomson S."/>
            <person name="David C."/>
            <person name="Testolin R."/>
        </authorList>
    </citation>
    <scope>NUCLEOTIDE SEQUENCE [LARGE SCALE GENOMIC DNA]</scope>
    <source>
        <strain evidence="3">cv. Red5</strain>
        <tissue evidence="2">Young leaf</tissue>
    </source>
</reference>
<dbReference type="AlphaFoldDB" id="A0A2R6Q8E1"/>
<reference evidence="3" key="2">
    <citation type="journal article" date="2018" name="BMC Genomics">
        <title>A manually annotated Actinidia chinensis var. chinensis (kiwifruit) genome highlights the challenges associated with draft genomes and gene prediction in plants.</title>
        <authorList>
            <person name="Pilkington S.M."/>
            <person name="Crowhurst R."/>
            <person name="Hilario E."/>
            <person name="Nardozza S."/>
            <person name="Fraser L."/>
            <person name="Peng Y."/>
            <person name="Gunaseelan K."/>
            <person name="Simpson R."/>
            <person name="Tahir J."/>
            <person name="Deroles S.C."/>
            <person name="Templeton K."/>
            <person name="Luo Z."/>
            <person name="Davy M."/>
            <person name="Cheng C."/>
            <person name="McNeilage M."/>
            <person name="Scaglione D."/>
            <person name="Liu Y."/>
            <person name="Zhang Q."/>
            <person name="Datson P."/>
            <person name="De Silva N."/>
            <person name="Gardiner S.E."/>
            <person name="Bassett H."/>
            <person name="Chagne D."/>
            <person name="McCallum J."/>
            <person name="Dzierzon H."/>
            <person name="Deng C."/>
            <person name="Wang Y.Y."/>
            <person name="Barron L."/>
            <person name="Manako K."/>
            <person name="Bowen J."/>
            <person name="Foster T.M."/>
            <person name="Erridge Z.A."/>
            <person name="Tiffin H."/>
            <person name="Waite C.N."/>
            <person name="Davies K.M."/>
            <person name="Grierson E.P."/>
            <person name="Laing W.A."/>
            <person name="Kirk R."/>
            <person name="Chen X."/>
            <person name="Wood M."/>
            <person name="Montefiori M."/>
            <person name="Brummell D.A."/>
            <person name="Schwinn K.E."/>
            <person name="Catanach A."/>
            <person name="Fullerton C."/>
            <person name="Li D."/>
            <person name="Meiyalaghan S."/>
            <person name="Nieuwenhuizen N."/>
            <person name="Read N."/>
            <person name="Prakash R."/>
            <person name="Hunter D."/>
            <person name="Zhang H."/>
            <person name="McKenzie M."/>
            <person name="Knabel M."/>
            <person name="Harris A."/>
            <person name="Allan A.C."/>
            <person name="Gleave A."/>
            <person name="Chen A."/>
            <person name="Janssen B.J."/>
            <person name="Plunkett B."/>
            <person name="Ampomah-Dwamena C."/>
            <person name="Voogd C."/>
            <person name="Leif D."/>
            <person name="Lafferty D."/>
            <person name="Souleyre E.J.F."/>
            <person name="Varkonyi-Gasic E."/>
            <person name="Gambi F."/>
            <person name="Hanley J."/>
            <person name="Yao J.L."/>
            <person name="Cheung J."/>
            <person name="David K.M."/>
            <person name="Warren B."/>
            <person name="Marsh K."/>
            <person name="Snowden K.C."/>
            <person name="Lin-Wang K."/>
            <person name="Brian L."/>
            <person name="Martinez-Sanchez M."/>
            <person name="Wang M."/>
            <person name="Ileperuma N."/>
            <person name="Macnee N."/>
            <person name="Campin R."/>
            <person name="McAtee P."/>
            <person name="Drummond R.S.M."/>
            <person name="Espley R.V."/>
            <person name="Ireland H.S."/>
            <person name="Wu R."/>
            <person name="Atkinson R.G."/>
            <person name="Karunairetnam S."/>
            <person name="Bulley S."/>
            <person name="Chunkath S."/>
            <person name="Hanley Z."/>
            <person name="Storey R."/>
            <person name="Thrimawithana A.H."/>
            <person name="Thomson S."/>
            <person name="David C."/>
            <person name="Testolin R."/>
            <person name="Huang H."/>
            <person name="Hellens R.P."/>
            <person name="Schaffer R.J."/>
        </authorList>
    </citation>
    <scope>NUCLEOTIDE SEQUENCE [LARGE SCALE GENOMIC DNA]</scope>
    <source>
        <strain evidence="3">cv. Red5</strain>
    </source>
</reference>
<protein>
    <submittedName>
        <fullName evidence="2">Ankyrin repeat, PH and SEC7 domain containing protein</fullName>
    </submittedName>
</protein>
<dbReference type="OrthoDB" id="1920267at2759"/>
<proteinExistence type="predicted"/>
<evidence type="ECO:0000313" key="2">
    <source>
        <dbReference type="EMBL" id="PSS04181.1"/>
    </source>
</evidence>
<feature type="region of interest" description="Disordered" evidence="1">
    <location>
        <begin position="1"/>
        <end position="40"/>
    </location>
</feature>
<comment type="caution">
    <text evidence="2">The sequence shown here is derived from an EMBL/GenBank/DDBJ whole genome shotgun (WGS) entry which is preliminary data.</text>
</comment>
<dbReference type="EMBL" id="NKQK01000018">
    <property type="protein sequence ID" value="PSS04181.1"/>
    <property type="molecule type" value="Genomic_DNA"/>
</dbReference>
<feature type="compositionally biased region" description="Basic residues" evidence="1">
    <location>
        <begin position="88"/>
        <end position="111"/>
    </location>
</feature>
<sequence>MSQDRKFQQRWQFRRGDDDLDSSSNDTKSSSRGEPILKKHKLVSNLILPENVETSNTPLPQQENQLGPYMGIPFELGKSDKMHIGPTSKKHIKNKIKRRSMKRTNRKKDKRSVHEPISLDSFNMFMKSMIEELKVARENMFTWMKEEMKKLVAVELGSRTRRKEGKKICRGKYQNNNESGVKTKNCNGGSLERSLKSDKPTDSNNCYEVLGKQVNRDQTVGTITSKEKEKVEKLSSSVRKPIYPSNLSEKIVSSPYLTLPTVLSRPQAENHRLDSSCNYIQPGATENKTGLTLERAKLLIDSSNRRGFFSGMKKAEQFGSFSQMGSQNLSYFDHRNTQTSTVGSGFPVPLHHGLGNGFNIPSQALESSAQENNILGLRMTGGAIRLSGGSRALSEHFVAGNLPSQMNYKTDGGDPLDLETKI</sequence>
<evidence type="ECO:0000256" key="1">
    <source>
        <dbReference type="SAM" id="MobiDB-lite"/>
    </source>
</evidence>
<dbReference type="InParanoid" id="A0A2R6Q8E1"/>
<dbReference type="OMA" id="KFQQRWE"/>
<gene>
    <name evidence="2" type="ORF">CEY00_Acc20021</name>
</gene>